<keyword evidence="3" id="KW-1185">Reference proteome</keyword>
<dbReference type="Pfam" id="PF01610">
    <property type="entry name" value="DDE_Tnp_ISL3"/>
    <property type="match status" value="1"/>
</dbReference>
<evidence type="ECO:0000313" key="2">
    <source>
        <dbReference type="EMBL" id="AZA14319.1"/>
    </source>
</evidence>
<reference evidence="2 3" key="1">
    <citation type="submission" date="2018-11" db="EMBL/GenBank/DDBJ databases">
        <authorList>
            <person name="Kleinhagauer T."/>
            <person name="Glaeser S.P."/>
            <person name="Spergser J."/>
            <person name="Ruckert C."/>
            <person name="Kaempfer P."/>
            <person name="Busse H.-J."/>
        </authorList>
    </citation>
    <scope>NUCLEOTIDE SEQUENCE [LARGE SCALE GENOMIC DNA]</scope>
    <source>
        <strain evidence="2 3">200CH</strain>
    </source>
</reference>
<dbReference type="KEGG" id="ccho:CCHOA_09680"/>
<dbReference type="InterPro" id="IPR002560">
    <property type="entry name" value="Transposase_DDE"/>
</dbReference>
<feature type="domain" description="Transposase IS204/IS1001/IS1096/IS1165 DDE" evidence="1">
    <location>
        <begin position="3"/>
        <end position="155"/>
    </location>
</feature>
<dbReference type="AlphaFoldDB" id="A0A3G6J8T7"/>
<evidence type="ECO:0000259" key="1">
    <source>
        <dbReference type="Pfam" id="PF01610"/>
    </source>
</evidence>
<proteinExistence type="predicted"/>
<sequence>MDSEGYANACDKQLPRAVKVMDPFHVVHLALDKLTKTRQRVQQETTGHRGRKGDLLYRGRRPLLTRVPLLSAKQLTVLEELFADERHQSVEITWSVTQKIMAAYSQRDRKRGKQMMAEVIDSIASGVPKGLDELRVLGRTMNKRRDDILAYFDYEICKRPR</sequence>
<dbReference type="Proteomes" id="UP000269019">
    <property type="component" value="Chromosome"/>
</dbReference>
<accession>A0A3G6J8T7</accession>
<name>A0A3G6J8T7_9CORY</name>
<organism evidence="2 3">
    <name type="scientific">Corynebacterium choanae</name>
    <dbReference type="NCBI Taxonomy" id="1862358"/>
    <lineage>
        <taxon>Bacteria</taxon>
        <taxon>Bacillati</taxon>
        <taxon>Actinomycetota</taxon>
        <taxon>Actinomycetes</taxon>
        <taxon>Mycobacteriales</taxon>
        <taxon>Corynebacteriaceae</taxon>
        <taxon>Corynebacterium</taxon>
    </lineage>
</organism>
<protein>
    <submittedName>
        <fullName evidence="2">Transposase</fullName>
    </submittedName>
</protein>
<evidence type="ECO:0000313" key="3">
    <source>
        <dbReference type="Proteomes" id="UP000269019"/>
    </source>
</evidence>
<gene>
    <name evidence="2" type="ORF">CCHOA_09680</name>
</gene>
<dbReference type="EMBL" id="CP033896">
    <property type="protein sequence ID" value="AZA14319.1"/>
    <property type="molecule type" value="Genomic_DNA"/>
</dbReference>